<evidence type="ECO:0000313" key="14">
    <source>
        <dbReference type="Proteomes" id="UP000267535"/>
    </source>
</evidence>
<evidence type="ECO:0000259" key="12">
    <source>
        <dbReference type="Pfam" id="PF26002"/>
    </source>
</evidence>
<evidence type="ECO:0000259" key="11">
    <source>
        <dbReference type="Pfam" id="PF25994"/>
    </source>
</evidence>
<dbReference type="RefSeq" id="WP_124925645.1">
    <property type="nucleotide sequence ID" value="NZ_BMOH01000005.1"/>
</dbReference>
<dbReference type="GO" id="GO:0005886">
    <property type="term" value="C:plasma membrane"/>
    <property type="evidence" value="ECO:0007669"/>
    <property type="project" value="UniProtKB-SubCell"/>
</dbReference>
<dbReference type="Pfam" id="PF25994">
    <property type="entry name" value="HH_AprE"/>
    <property type="match status" value="1"/>
</dbReference>
<keyword evidence="14" id="KW-1185">Reference proteome</keyword>
<evidence type="ECO:0000256" key="1">
    <source>
        <dbReference type="ARBA" id="ARBA00004377"/>
    </source>
</evidence>
<gene>
    <name evidence="13" type="ORF">EHS89_08190</name>
</gene>
<evidence type="ECO:0000256" key="8">
    <source>
        <dbReference type="ARBA" id="ARBA00023136"/>
    </source>
</evidence>
<keyword evidence="4 9" id="KW-1003">Cell membrane</keyword>
<accession>A0A3P1STE2</accession>
<dbReference type="Proteomes" id="UP000267535">
    <property type="component" value="Unassembled WGS sequence"/>
</dbReference>
<dbReference type="SUPFAM" id="SSF111369">
    <property type="entry name" value="HlyD-like secretion proteins"/>
    <property type="match status" value="1"/>
</dbReference>
<keyword evidence="6" id="KW-0812">Transmembrane</keyword>
<comment type="caution">
    <text evidence="13">The sequence shown here is derived from an EMBL/GenBank/DDBJ whole genome shotgun (WGS) entry which is preliminary data.</text>
</comment>
<evidence type="ECO:0000256" key="4">
    <source>
        <dbReference type="ARBA" id="ARBA00022475"/>
    </source>
</evidence>
<dbReference type="InterPro" id="IPR058982">
    <property type="entry name" value="Beta-barrel_AprE"/>
</dbReference>
<name>A0A3P1STE2_9GAMM</name>
<feature type="domain" description="AprE-like long alpha-helical hairpin" evidence="11">
    <location>
        <begin position="90"/>
        <end position="273"/>
    </location>
</feature>
<evidence type="ECO:0000256" key="9">
    <source>
        <dbReference type="RuleBase" id="RU365093"/>
    </source>
</evidence>
<evidence type="ECO:0000256" key="5">
    <source>
        <dbReference type="ARBA" id="ARBA00022519"/>
    </source>
</evidence>
<feature type="coiled-coil region" evidence="10">
    <location>
        <begin position="220"/>
        <end position="247"/>
    </location>
</feature>
<feature type="domain" description="AprE-like beta-barrel" evidence="12">
    <location>
        <begin position="319"/>
        <end position="401"/>
    </location>
</feature>
<sequence length="428" mass="48743">MSRTNHILKSKSWAKKSTITTLLSASVLIPLLFILKIQSAAIAPGILKIESNRKVIAHYQNSLVEEIFISEGETVYKGQLLIQADNTIEQSKYEQIRNEFLSNYALYSRLLSELDRHIKVKIPENFDSITLLEKHIEQQNRIFIKRKEKINGVKTIINERIRKANEEIVSLELKEHTDNKILRTIKQQISMQSPLVKKGLASREKILDYMIDRSKIESSIGNTKSKVRSAHIEIKQLEQELKNTDIDFFSVISEEITQTENRLFQLKERLFQAKVDLERTKIFSPVDGNVVGLSIFTKGGVISAHSTLMEIVPADRKYIVEALLDPKDIDIINLGDDVSIRLSAYNFRSIRPLTGNIAVVSADRVSEPNTGVSAYSLRVSLNEPTQNIKLHPGMQAEVMILKENRTIINYLTTPILKVFSKSFKESDL</sequence>
<dbReference type="GO" id="GO:0015031">
    <property type="term" value="P:protein transport"/>
    <property type="evidence" value="ECO:0007669"/>
    <property type="project" value="InterPro"/>
</dbReference>
<proteinExistence type="inferred from homology"/>
<dbReference type="AlphaFoldDB" id="A0A3P1STE2"/>
<organism evidence="13 14">
    <name type="scientific">Amphritea balenae</name>
    <dbReference type="NCBI Taxonomy" id="452629"/>
    <lineage>
        <taxon>Bacteria</taxon>
        <taxon>Pseudomonadati</taxon>
        <taxon>Pseudomonadota</taxon>
        <taxon>Gammaproteobacteria</taxon>
        <taxon>Oceanospirillales</taxon>
        <taxon>Oceanospirillaceae</taxon>
        <taxon>Amphritea</taxon>
    </lineage>
</organism>
<evidence type="ECO:0000256" key="3">
    <source>
        <dbReference type="ARBA" id="ARBA00022448"/>
    </source>
</evidence>
<dbReference type="EMBL" id="RQXV01000003">
    <property type="protein sequence ID" value="RRD00175.1"/>
    <property type="molecule type" value="Genomic_DNA"/>
</dbReference>
<dbReference type="InterPro" id="IPR050739">
    <property type="entry name" value="MFP"/>
</dbReference>
<reference evidence="13 14" key="1">
    <citation type="submission" date="2018-11" db="EMBL/GenBank/DDBJ databases">
        <title>The draft genome sequence of Amphritea balenae JAMM 1525T.</title>
        <authorList>
            <person name="Fang Z."/>
            <person name="Zhang Y."/>
            <person name="Han X."/>
        </authorList>
    </citation>
    <scope>NUCLEOTIDE SEQUENCE [LARGE SCALE GENOMIC DNA]</scope>
    <source>
        <strain evidence="13 14">JAMM 1525</strain>
    </source>
</reference>
<keyword evidence="7" id="KW-1133">Transmembrane helix</keyword>
<dbReference type="NCBIfam" id="TIGR01843">
    <property type="entry name" value="type_I_hlyD"/>
    <property type="match status" value="1"/>
</dbReference>
<evidence type="ECO:0000313" key="13">
    <source>
        <dbReference type="EMBL" id="RRD00175.1"/>
    </source>
</evidence>
<dbReference type="InterPro" id="IPR058781">
    <property type="entry name" value="HH_AprE-like"/>
</dbReference>
<keyword evidence="8" id="KW-0472">Membrane</keyword>
<keyword evidence="5 9" id="KW-0997">Cell inner membrane</keyword>
<protein>
    <recommendedName>
        <fullName evidence="9">Membrane fusion protein (MFP) family protein</fullName>
    </recommendedName>
</protein>
<keyword evidence="10" id="KW-0175">Coiled coil</keyword>
<evidence type="ECO:0000256" key="10">
    <source>
        <dbReference type="SAM" id="Coils"/>
    </source>
</evidence>
<evidence type="ECO:0000256" key="7">
    <source>
        <dbReference type="ARBA" id="ARBA00022989"/>
    </source>
</evidence>
<dbReference type="PANTHER" id="PTHR30386">
    <property type="entry name" value="MEMBRANE FUSION SUBUNIT OF EMRAB-TOLC MULTIDRUG EFFLUX PUMP"/>
    <property type="match status" value="1"/>
</dbReference>
<dbReference type="PANTHER" id="PTHR30386:SF17">
    <property type="entry name" value="ALKALINE PROTEASE SECRETION PROTEIN APRE"/>
    <property type="match status" value="1"/>
</dbReference>
<dbReference type="OrthoDB" id="9775513at2"/>
<comment type="similarity">
    <text evidence="2 9">Belongs to the membrane fusion protein (MFP) (TC 8.A.1) family.</text>
</comment>
<dbReference type="Pfam" id="PF26002">
    <property type="entry name" value="Beta-barrel_AprE"/>
    <property type="match status" value="1"/>
</dbReference>
<comment type="subcellular location">
    <subcellularLocation>
        <location evidence="1 9">Cell inner membrane</location>
        <topology evidence="1 9">Single-pass membrane protein</topology>
    </subcellularLocation>
</comment>
<dbReference type="InterPro" id="IPR010129">
    <property type="entry name" value="T1SS_HlyD"/>
</dbReference>
<dbReference type="PRINTS" id="PR01490">
    <property type="entry name" value="RTXTOXIND"/>
</dbReference>
<evidence type="ECO:0000256" key="2">
    <source>
        <dbReference type="ARBA" id="ARBA00009477"/>
    </source>
</evidence>
<dbReference type="Gene3D" id="2.40.30.170">
    <property type="match status" value="1"/>
</dbReference>
<keyword evidence="3 9" id="KW-0813">Transport</keyword>
<evidence type="ECO:0000256" key="6">
    <source>
        <dbReference type="ARBA" id="ARBA00022692"/>
    </source>
</evidence>